<gene>
    <name evidence="2" type="ORF">G5I_04750</name>
</gene>
<dbReference type="InParanoid" id="F4WGH2"/>
<sequence>MWASYAKLSAALMSVLSRAGDGSLAANGQRDECSRPAAWAEERRQLNQELVLLRSRVAVLEHDKSRGRGLPSNSIADRVASSAGGKSPSGKKGRTDRRDVAVAPMQRGPPPTKRGGQPPAKEGGQPPAGRGGQPPAKKGVKATAKPGGGAPNVPPPAAKSGPPPSAVPPTTGAGGRVAAANEATWAQVVSRGAKRAAAKAAKAEAAPPPRPAPKNAKSVKAPAAPAPKKGGGAKAGGTIRKGGSAGKPQAPGKKAPLPKLRSPGSAAITVTCADPTNYQEVVGKARSSISLADVGIEDLRPRRAVTAALIWEVRGPECRTKADRLAEKLSAVFADRDDVKVSIRRRLHVKERRWVASWAPAPSR</sequence>
<feature type="compositionally biased region" description="Gly residues" evidence="1">
    <location>
        <begin position="229"/>
        <end position="245"/>
    </location>
</feature>
<feature type="compositionally biased region" description="Pro residues" evidence="1">
    <location>
        <begin position="152"/>
        <end position="167"/>
    </location>
</feature>
<dbReference type="Proteomes" id="UP000007755">
    <property type="component" value="Unassembled WGS sequence"/>
</dbReference>
<name>F4WGH2_ACREC</name>
<dbReference type="OrthoDB" id="7615112at2759"/>
<feature type="compositionally biased region" description="Low complexity" evidence="1">
    <location>
        <begin position="213"/>
        <end position="228"/>
    </location>
</feature>
<reference evidence="2" key="1">
    <citation type="submission" date="2011-02" db="EMBL/GenBank/DDBJ databases">
        <title>The genome of the leaf-cutting ant Acromyrmex echinatior suggests key adaptations to social evolution and fungus farming.</title>
        <authorList>
            <person name="Nygaard S."/>
            <person name="Zhang G."/>
        </authorList>
    </citation>
    <scope>NUCLEOTIDE SEQUENCE</scope>
</reference>
<accession>F4WGH2</accession>
<dbReference type="EMBL" id="GL888132">
    <property type="protein sequence ID" value="EGI66702.1"/>
    <property type="molecule type" value="Genomic_DNA"/>
</dbReference>
<feature type="compositionally biased region" description="Low complexity" evidence="1">
    <location>
        <begin position="123"/>
        <end position="137"/>
    </location>
</feature>
<keyword evidence="3" id="KW-1185">Reference proteome</keyword>
<organism evidence="3">
    <name type="scientific">Acromyrmex echinatior</name>
    <name type="common">Panamanian leafcutter ant</name>
    <name type="synonym">Acromyrmex octospinosus echinatior</name>
    <dbReference type="NCBI Taxonomy" id="103372"/>
    <lineage>
        <taxon>Eukaryota</taxon>
        <taxon>Metazoa</taxon>
        <taxon>Ecdysozoa</taxon>
        <taxon>Arthropoda</taxon>
        <taxon>Hexapoda</taxon>
        <taxon>Insecta</taxon>
        <taxon>Pterygota</taxon>
        <taxon>Neoptera</taxon>
        <taxon>Endopterygota</taxon>
        <taxon>Hymenoptera</taxon>
        <taxon>Apocrita</taxon>
        <taxon>Aculeata</taxon>
        <taxon>Formicoidea</taxon>
        <taxon>Formicidae</taxon>
        <taxon>Myrmicinae</taxon>
        <taxon>Acromyrmex</taxon>
    </lineage>
</organism>
<evidence type="ECO:0000256" key="1">
    <source>
        <dbReference type="SAM" id="MobiDB-lite"/>
    </source>
</evidence>
<dbReference type="eggNOG" id="ENOG502SQAR">
    <property type="taxonomic scope" value="Eukaryota"/>
</dbReference>
<feature type="region of interest" description="Disordered" evidence="1">
    <location>
        <begin position="59"/>
        <end position="266"/>
    </location>
</feature>
<dbReference type="STRING" id="103372.F4WGH2"/>
<dbReference type="AlphaFoldDB" id="F4WGH2"/>
<evidence type="ECO:0000313" key="3">
    <source>
        <dbReference type="Proteomes" id="UP000007755"/>
    </source>
</evidence>
<proteinExistence type="predicted"/>
<protein>
    <submittedName>
        <fullName evidence="2">Uncharacterized protein</fullName>
    </submittedName>
</protein>
<evidence type="ECO:0000313" key="2">
    <source>
        <dbReference type="EMBL" id="EGI66702.1"/>
    </source>
</evidence>